<dbReference type="PIRSF" id="PIRSF004555">
    <property type="entry name" value="UCP004555"/>
    <property type="match status" value="1"/>
</dbReference>
<name>A0A2S5R8P7_9PROT</name>
<comment type="subcellular location">
    <subcellularLocation>
        <location evidence="2">Cytoplasm</location>
        <location evidence="2">Nucleoid</location>
    </subcellularLocation>
</comment>
<dbReference type="Proteomes" id="UP000239425">
    <property type="component" value="Unassembled WGS sequence"/>
</dbReference>
<dbReference type="Gene3D" id="3.30.1310.10">
    <property type="entry name" value="Nucleoid-associated protein YbaB-like domain"/>
    <property type="match status" value="1"/>
</dbReference>
<keyword evidence="3" id="KW-0175">Coiled coil</keyword>
<protein>
    <recommendedName>
        <fullName evidence="2">Nucleoid-associated protein HCUR_00899</fullName>
    </recommendedName>
</protein>
<comment type="caution">
    <text evidence="4">The sequence shown here is derived from an EMBL/GenBank/DDBJ whole genome shotgun (WGS) entry which is preliminary data.</text>
</comment>
<feature type="coiled-coil region" evidence="3">
    <location>
        <begin position="2"/>
        <end position="29"/>
    </location>
</feature>
<comment type="function">
    <text evidence="2">Binds to DNA and alters its conformation. May be involved in regulation of gene expression, nucleoid organization and DNA protection.</text>
</comment>
<dbReference type="PANTHER" id="PTHR33449">
    <property type="entry name" value="NUCLEOID-ASSOCIATED PROTEIN YBAB"/>
    <property type="match status" value="1"/>
</dbReference>
<evidence type="ECO:0000256" key="1">
    <source>
        <dbReference type="ARBA" id="ARBA00023125"/>
    </source>
</evidence>
<dbReference type="RefSeq" id="WP_104206908.1">
    <property type="nucleotide sequence ID" value="NZ_PHHC01000084.1"/>
</dbReference>
<accession>A0A2S5R8P7</accession>
<comment type="similarity">
    <text evidence="2">Belongs to the YbaB/EbfC family.</text>
</comment>
<dbReference type="SUPFAM" id="SSF82607">
    <property type="entry name" value="YbaB-like"/>
    <property type="match status" value="1"/>
</dbReference>
<organism evidence="4 5">
    <name type="scientific">Holospora curviuscula</name>
    <dbReference type="NCBI Taxonomy" id="1082868"/>
    <lineage>
        <taxon>Bacteria</taxon>
        <taxon>Pseudomonadati</taxon>
        <taxon>Pseudomonadota</taxon>
        <taxon>Alphaproteobacteria</taxon>
        <taxon>Holosporales</taxon>
        <taxon>Holosporaceae</taxon>
        <taxon>Holospora</taxon>
    </lineage>
</organism>
<comment type="subunit">
    <text evidence="2">Homodimer.</text>
</comment>
<keyword evidence="5" id="KW-1185">Reference proteome</keyword>
<proteinExistence type="inferred from homology"/>
<evidence type="ECO:0000256" key="3">
    <source>
        <dbReference type="SAM" id="Coils"/>
    </source>
</evidence>
<dbReference type="InterPro" id="IPR036894">
    <property type="entry name" value="YbaB-like_sf"/>
</dbReference>
<dbReference type="Pfam" id="PF02575">
    <property type="entry name" value="YbaB_DNA_bd"/>
    <property type="match status" value="1"/>
</dbReference>
<keyword evidence="1 2" id="KW-0238">DNA-binding</keyword>
<dbReference type="HAMAP" id="MF_00274">
    <property type="entry name" value="DNA_YbaB_EbfC"/>
    <property type="match status" value="1"/>
</dbReference>
<evidence type="ECO:0000256" key="2">
    <source>
        <dbReference type="HAMAP-Rule" id="MF_00274"/>
    </source>
</evidence>
<gene>
    <name evidence="4" type="ORF">HCUR_00899</name>
</gene>
<evidence type="ECO:0000313" key="5">
    <source>
        <dbReference type="Proteomes" id="UP000239425"/>
    </source>
</evidence>
<dbReference type="EMBL" id="PHHC01000084">
    <property type="protein sequence ID" value="PPE03670.1"/>
    <property type="molecule type" value="Genomic_DNA"/>
</dbReference>
<dbReference type="InterPro" id="IPR004401">
    <property type="entry name" value="YbaB/EbfC"/>
</dbReference>
<dbReference type="GO" id="GO:0043590">
    <property type="term" value="C:bacterial nucleoid"/>
    <property type="evidence" value="ECO:0007669"/>
    <property type="project" value="UniProtKB-UniRule"/>
</dbReference>
<reference evidence="4 5" key="1">
    <citation type="submission" date="2017-11" db="EMBL/GenBank/DDBJ databases">
        <title>Comparative genomic analysis of Holospora spp., intranuclear symbionts of paramecia.</title>
        <authorList>
            <person name="Garushyants S.K."/>
            <person name="Beliavskaya A."/>
            <person name="Malko D.B."/>
            <person name="Logacheva M.D."/>
            <person name="Rautian M.S."/>
            <person name="Gelfand M.S."/>
        </authorList>
    </citation>
    <scope>NUCLEOTIDE SEQUENCE [LARGE SCALE GENOMIC DNA]</scope>
    <source>
        <strain evidence="5">02AZ16</strain>
    </source>
</reference>
<dbReference type="NCBIfam" id="TIGR00103">
    <property type="entry name" value="DNA_YbaB_EbfC"/>
    <property type="match status" value="1"/>
</dbReference>
<dbReference type="GO" id="GO:0003677">
    <property type="term" value="F:DNA binding"/>
    <property type="evidence" value="ECO:0007669"/>
    <property type="project" value="UniProtKB-UniRule"/>
</dbReference>
<sequence length="99" mass="11173">MFSKFTQKIQDVQKKMLEAQERLRTMELESQSAGGAVKLVISGEGKLVRISLNPEALDDVEMLEDSILAAYQHAWETLQKKRTASMKELNIPSSLEGMF</sequence>
<dbReference type="AlphaFoldDB" id="A0A2S5R8P7"/>
<dbReference type="OrthoDB" id="9803080at2"/>
<keyword evidence="2" id="KW-0963">Cytoplasm</keyword>
<dbReference type="GO" id="GO:0005829">
    <property type="term" value="C:cytosol"/>
    <property type="evidence" value="ECO:0007669"/>
    <property type="project" value="TreeGrafter"/>
</dbReference>
<evidence type="ECO:0000313" key="4">
    <source>
        <dbReference type="EMBL" id="PPE03670.1"/>
    </source>
</evidence>
<dbReference type="PANTHER" id="PTHR33449:SF1">
    <property type="entry name" value="NUCLEOID-ASSOCIATED PROTEIN YBAB"/>
    <property type="match status" value="1"/>
</dbReference>